<feature type="domain" description="HTH marR-type" evidence="1">
    <location>
        <begin position="6"/>
        <end position="138"/>
    </location>
</feature>
<dbReference type="GO" id="GO:0003700">
    <property type="term" value="F:DNA-binding transcription factor activity"/>
    <property type="evidence" value="ECO:0007669"/>
    <property type="project" value="InterPro"/>
</dbReference>
<proteinExistence type="predicted"/>
<gene>
    <name evidence="2" type="ORF">FD02_GL001650</name>
</gene>
<evidence type="ECO:0000259" key="1">
    <source>
        <dbReference type="PROSITE" id="PS50995"/>
    </source>
</evidence>
<dbReference type="InterPro" id="IPR000835">
    <property type="entry name" value="HTH_MarR-typ"/>
</dbReference>
<dbReference type="Proteomes" id="UP000051804">
    <property type="component" value="Unassembled WGS sequence"/>
</dbReference>
<dbReference type="InterPro" id="IPR039422">
    <property type="entry name" value="MarR/SlyA-like"/>
</dbReference>
<protein>
    <recommendedName>
        <fullName evidence="1">HTH marR-type domain-containing protein</fullName>
    </recommendedName>
</protein>
<comment type="caution">
    <text evidence="2">The sequence shown here is derived from an EMBL/GenBank/DDBJ whole genome shotgun (WGS) entry which is preliminary data.</text>
</comment>
<name>A0A0R1JRP8_9LACO</name>
<dbReference type="InterPro" id="IPR036388">
    <property type="entry name" value="WH-like_DNA-bd_sf"/>
</dbReference>
<dbReference type="GO" id="GO:0006950">
    <property type="term" value="P:response to stress"/>
    <property type="evidence" value="ECO:0007669"/>
    <property type="project" value="TreeGrafter"/>
</dbReference>
<keyword evidence="3" id="KW-1185">Reference proteome</keyword>
<reference evidence="2 3" key="1">
    <citation type="journal article" date="2015" name="Genome Announc.">
        <title>Expanding the biotechnology potential of lactobacilli through comparative genomics of 213 strains and associated genera.</title>
        <authorList>
            <person name="Sun Z."/>
            <person name="Harris H.M."/>
            <person name="McCann A."/>
            <person name="Guo C."/>
            <person name="Argimon S."/>
            <person name="Zhang W."/>
            <person name="Yang X."/>
            <person name="Jeffery I.B."/>
            <person name="Cooney J.C."/>
            <person name="Kagawa T.F."/>
            <person name="Liu W."/>
            <person name="Song Y."/>
            <person name="Salvetti E."/>
            <person name="Wrobel A."/>
            <person name="Rasinkangas P."/>
            <person name="Parkhill J."/>
            <person name="Rea M.C."/>
            <person name="O'Sullivan O."/>
            <person name="Ritari J."/>
            <person name="Douillard F.P."/>
            <person name="Paul Ross R."/>
            <person name="Yang R."/>
            <person name="Briner A.E."/>
            <person name="Felis G.E."/>
            <person name="de Vos W.M."/>
            <person name="Barrangou R."/>
            <person name="Klaenhammer T.R."/>
            <person name="Caufield P.W."/>
            <person name="Cui Y."/>
            <person name="Zhang H."/>
            <person name="O'Toole P.W."/>
        </authorList>
    </citation>
    <scope>NUCLEOTIDE SEQUENCE [LARGE SCALE GENOMIC DNA]</scope>
    <source>
        <strain evidence="2 3">JCM 17158</strain>
    </source>
</reference>
<dbReference type="AlphaFoldDB" id="A0A0R1JRP8"/>
<dbReference type="Pfam" id="PF12802">
    <property type="entry name" value="MarR_2"/>
    <property type="match status" value="1"/>
</dbReference>
<organism evidence="2 3">
    <name type="scientific">Lacticaseibacillus nasuensis JCM 17158</name>
    <dbReference type="NCBI Taxonomy" id="1291734"/>
    <lineage>
        <taxon>Bacteria</taxon>
        <taxon>Bacillati</taxon>
        <taxon>Bacillota</taxon>
        <taxon>Bacilli</taxon>
        <taxon>Lactobacillales</taxon>
        <taxon>Lactobacillaceae</taxon>
        <taxon>Lacticaseibacillus</taxon>
    </lineage>
</organism>
<dbReference type="PROSITE" id="PS50995">
    <property type="entry name" value="HTH_MARR_2"/>
    <property type="match status" value="1"/>
</dbReference>
<dbReference type="InterPro" id="IPR036390">
    <property type="entry name" value="WH_DNA-bd_sf"/>
</dbReference>
<accession>A0A0R1JRP8</accession>
<dbReference type="SMART" id="SM00347">
    <property type="entry name" value="HTH_MARR"/>
    <property type="match status" value="1"/>
</dbReference>
<dbReference type="Gene3D" id="1.10.10.10">
    <property type="entry name" value="Winged helix-like DNA-binding domain superfamily/Winged helix DNA-binding domain"/>
    <property type="match status" value="1"/>
</dbReference>
<dbReference type="RefSeq" id="WP_054723354.1">
    <property type="nucleotide sequence ID" value="NZ_AZDJ01000003.1"/>
</dbReference>
<dbReference type="PANTHER" id="PTHR33164:SF43">
    <property type="entry name" value="HTH-TYPE TRANSCRIPTIONAL REPRESSOR YETL"/>
    <property type="match status" value="1"/>
</dbReference>
<dbReference type="OrthoDB" id="2612963at2"/>
<dbReference type="PANTHER" id="PTHR33164">
    <property type="entry name" value="TRANSCRIPTIONAL REGULATOR, MARR FAMILY"/>
    <property type="match status" value="1"/>
</dbReference>
<dbReference type="EMBL" id="AZDJ01000003">
    <property type="protein sequence ID" value="KRK73820.1"/>
    <property type="molecule type" value="Genomic_DNA"/>
</dbReference>
<evidence type="ECO:0000313" key="3">
    <source>
        <dbReference type="Proteomes" id="UP000051804"/>
    </source>
</evidence>
<evidence type="ECO:0000313" key="2">
    <source>
        <dbReference type="EMBL" id="KRK73820.1"/>
    </source>
</evidence>
<dbReference type="STRING" id="1291734.FD02_GL001650"/>
<dbReference type="PATRIC" id="fig|1291734.4.peg.1698"/>
<dbReference type="SUPFAM" id="SSF46785">
    <property type="entry name" value="Winged helix' DNA-binding domain"/>
    <property type="match status" value="1"/>
</dbReference>
<sequence length="143" mass="16113">MELGIDDELVEHVFRLTQAEQQFIQRRLKQSGLNVLQAQTLNFIATHPASIQRNLSHYLGKSAATTTNILKVLEARQLITRRADPDNSREKRLYLLPAGQDLVTAVRAVFIALERRVSAPLTPPEKTQLLALLDRISAQADFD</sequence>